<dbReference type="Proteomes" id="UP001485459">
    <property type="component" value="Chromosome"/>
</dbReference>
<dbReference type="SUPFAM" id="SSF46785">
    <property type="entry name" value="Winged helix' DNA-binding domain"/>
    <property type="match status" value="1"/>
</dbReference>
<dbReference type="Gene3D" id="1.10.10.10">
    <property type="entry name" value="Winged helix-like DNA-binding domain superfamily/Winged helix DNA-binding domain"/>
    <property type="match status" value="1"/>
</dbReference>
<dbReference type="Pfam" id="PF00293">
    <property type="entry name" value="NUDIX"/>
    <property type="match status" value="1"/>
</dbReference>
<reference evidence="3" key="1">
    <citation type="submission" date="2024-03" db="EMBL/GenBank/DDBJ databases">
        <title>Chitinophaga horti sp. nov., isolated from garden soil.</title>
        <authorList>
            <person name="Lee D.S."/>
            <person name="Han D.M."/>
            <person name="Baek J.H."/>
            <person name="Choi D.G."/>
            <person name="Jeon J.H."/>
            <person name="Jeon C.O."/>
        </authorList>
    </citation>
    <scope>NUCLEOTIDE SEQUENCE [LARGE SCALE GENOMIC DNA]</scope>
    <source>
        <strain evidence="3">GPA1</strain>
    </source>
</reference>
<feature type="domain" description="Nudix hydrolase" evidence="1">
    <location>
        <begin position="11"/>
        <end position="142"/>
    </location>
</feature>
<dbReference type="Pfam" id="PF21906">
    <property type="entry name" value="WHD_NrtR"/>
    <property type="match status" value="1"/>
</dbReference>
<dbReference type="PROSITE" id="PS51462">
    <property type="entry name" value="NUDIX"/>
    <property type="match status" value="1"/>
</dbReference>
<sequence length="236" mass="27697">MKIAQYSSKNRMLVAVDCIIFGFDGTELKLLLIKRGFEPEKGRWSLMGGLMKRDETIDHAASRVLKELTGLENVYMEQLCTFGEIERDPVDRTLSVLYSSLIDINRYTQQINQDYHAEWFPLKKLPSLIFDHRDMVTLAQQKLRYKAAFHPIVFELLPEKFTLPQLQHLYEGIFDTLMDKRNFSRKVLSTGLLIKQKDKEKATSKRGAFYYKLDKRKYQTKFNAFLNFIPNPDAIR</sequence>
<dbReference type="PANTHER" id="PTHR43736">
    <property type="entry name" value="ADP-RIBOSE PYROPHOSPHATASE"/>
    <property type="match status" value="1"/>
</dbReference>
<dbReference type="InterPro" id="IPR015797">
    <property type="entry name" value="NUDIX_hydrolase-like_dom_sf"/>
</dbReference>
<dbReference type="InterPro" id="IPR000086">
    <property type="entry name" value="NUDIX_hydrolase_dom"/>
</dbReference>
<keyword evidence="3" id="KW-1185">Reference proteome</keyword>
<protein>
    <submittedName>
        <fullName evidence="2">NUDIX domain-containing protein</fullName>
    </submittedName>
</protein>
<evidence type="ECO:0000313" key="2">
    <source>
        <dbReference type="EMBL" id="WZN42172.1"/>
    </source>
</evidence>
<name>A0ABZ2YS75_9BACT</name>
<dbReference type="PANTHER" id="PTHR43736:SF4">
    <property type="entry name" value="SLR1690 PROTEIN"/>
    <property type="match status" value="1"/>
</dbReference>
<dbReference type="Gene3D" id="3.90.79.10">
    <property type="entry name" value="Nucleoside Triphosphate Pyrophosphohydrolase"/>
    <property type="match status" value="1"/>
</dbReference>
<dbReference type="InterPro" id="IPR054105">
    <property type="entry name" value="WHD_NrtR"/>
</dbReference>
<dbReference type="SUPFAM" id="SSF55811">
    <property type="entry name" value="Nudix"/>
    <property type="match status" value="1"/>
</dbReference>
<dbReference type="EMBL" id="CP149822">
    <property type="protein sequence ID" value="WZN42172.1"/>
    <property type="molecule type" value="Genomic_DNA"/>
</dbReference>
<accession>A0ABZ2YS75</accession>
<evidence type="ECO:0000313" key="3">
    <source>
        <dbReference type="Proteomes" id="UP001485459"/>
    </source>
</evidence>
<dbReference type="InterPro" id="IPR036390">
    <property type="entry name" value="WH_DNA-bd_sf"/>
</dbReference>
<dbReference type="CDD" id="cd18873">
    <property type="entry name" value="NUDIX_NadM_like"/>
    <property type="match status" value="1"/>
</dbReference>
<evidence type="ECO:0000259" key="1">
    <source>
        <dbReference type="PROSITE" id="PS51462"/>
    </source>
</evidence>
<organism evidence="2 3">
    <name type="scientific">Chitinophaga pollutisoli</name>
    <dbReference type="NCBI Taxonomy" id="3133966"/>
    <lineage>
        <taxon>Bacteria</taxon>
        <taxon>Pseudomonadati</taxon>
        <taxon>Bacteroidota</taxon>
        <taxon>Chitinophagia</taxon>
        <taxon>Chitinophagales</taxon>
        <taxon>Chitinophagaceae</taxon>
        <taxon>Chitinophaga</taxon>
    </lineage>
</organism>
<gene>
    <name evidence="2" type="ORF">WJU16_03865</name>
</gene>
<dbReference type="InterPro" id="IPR036388">
    <property type="entry name" value="WH-like_DNA-bd_sf"/>
</dbReference>
<proteinExistence type="predicted"/>
<dbReference type="RefSeq" id="WP_341837008.1">
    <property type="nucleotide sequence ID" value="NZ_CP149822.1"/>
</dbReference>